<dbReference type="EMBL" id="RZNH01000025">
    <property type="protein sequence ID" value="NOU60948.1"/>
    <property type="molecule type" value="Genomic_DNA"/>
</dbReference>
<dbReference type="InterPro" id="IPR035396">
    <property type="entry name" value="Bac_rhamnosid6H"/>
</dbReference>
<evidence type="ECO:0000256" key="1">
    <source>
        <dbReference type="SAM" id="SignalP"/>
    </source>
</evidence>
<organism evidence="3 4">
    <name type="scientific">Marinifilum caeruleilacunae</name>
    <dbReference type="NCBI Taxonomy" id="2499076"/>
    <lineage>
        <taxon>Bacteria</taxon>
        <taxon>Pseudomonadati</taxon>
        <taxon>Bacteroidota</taxon>
        <taxon>Bacteroidia</taxon>
        <taxon>Marinilabiliales</taxon>
        <taxon>Marinifilaceae</taxon>
    </lineage>
</organism>
<dbReference type="InterPro" id="IPR008928">
    <property type="entry name" value="6-hairpin_glycosidase_sf"/>
</dbReference>
<evidence type="ECO:0000313" key="3">
    <source>
        <dbReference type="EMBL" id="NOU60948.1"/>
    </source>
</evidence>
<gene>
    <name evidence="3" type="ORF">ELS83_14075</name>
</gene>
<reference evidence="3 4" key="1">
    <citation type="submission" date="2018-12" db="EMBL/GenBank/DDBJ databases">
        <title>Marinifilum JC070 sp. nov., a marine bacterium isolated from Yongle Blue Hole in the South China Sea.</title>
        <authorList>
            <person name="Fu T."/>
        </authorList>
    </citation>
    <scope>NUCLEOTIDE SEQUENCE [LARGE SCALE GENOMIC DNA]</scope>
    <source>
        <strain evidence="3 4">JC070</strain>
    </source>
</reference>
<dbReference type="SUPFAM" id="SSF49785">
    <property type="entry name" value="Galactose-binding domain-like"/>
    <property type="match status" value="1"/>
</dbReference>
<dbReference type="Proteomes" id="UP000732105">
    <property type="component" value="Unassembled WGS sequence"/>
</dbReference>
<dbReference type="PROSITE" id="PS51257">
    <property type="entry name" value="PROKAR_LIPOPROTEIN"/>
    <property type="match status" value="1"/>
</dbReference>
<dbReference type="Gene3D" id="2.60.120.260">
    <property type="entry name" value="Galactose-binding domain-like"/>
    <property type="match status" value="1"/>
</dbReference>
<dbReference type="InterPro" id="IPR012341">
    <property type="entry name" value="6hp_glycosidase-like_sf"/>
</dbReference>
<dbReference type="Gene3D" id="2.60.420.10">
    <property type="entry name" value="Maltose phosphorylase, domain 3"/>
    <property type="match status" value="1"/>
</dbReference>
<protein>
    <submittedName>
        <fullName evidence="3">Glycogen debranching protein</fullName>
    </submittedName>
</protein>
<name>A0ABX1WXS7_9BACT</name>
<dbReference type="Pfam" id="PF17389">
    <property type="entry name" value="Bac_rhamnosid6H"/>
    <property type="match status" value="1"/>
</dbReference>
<dbReference type="InterPro" id="IPR008979">
    <property type="entry name" value="Galactose-bd-like_sf"/>
</dbReference>
<keyword evidence="1" id="KW-0732">Signal</keyword>
<dbReference type="SUPFAM" id="SSF48208">
    <property type="entry name" value="Six-hairpin glycosidases"/>
    <property type="match status" value="1"/>
</dbReference>
<keyword evidence="4" id="KW-1185">Reference proteome</keyword>
<comment type="caution">
    <text evidence="3">The sequence shown here is derived from an EMBL/GenBank/DDBJ whole genome shotgun (WGS) entry which is preliminary data.</text>
</comment>
<sequence length="731" mass="84034">MQKNPLHVRLYLACILFTTILVSACSSDNTIVFNSDEFKIYPNRIEQGEFKAVADGSKEITSNYPNLASDEWKLKRKLFHYPSYESNHDLLNAVYNLSLEEIDRKIIEDSIFLDEYITTVELGYSSIFSLALIHPEVCKNSLIKRVKNDRIMQDPGTGGSWPIASDRLLWAIAAWEVYKATGDNDWLRKTYFIIKNSIEDDVNVIWDYHMHLFKGEASFLNWREQSYPAWMTPTDIYESYSLSNQVIHFEALQALINMGKLLSKDVQKYEHISEALKKSINTKFRLDRNKHFAQFLYKNSNLLSEHSDGLGESIANIWNVSNASANQVPVSKFGVACFHPQIPNIPSYHNNSIWPFVQASWNWAAAENGNTRAVLHGLAYSLRSSGLFLTNKKNFLMENGDFQGTEFNKDSDLLSASASLSNYLHVLMGIRLTSEQMEFRPVIPRELKGKQILSNLKYHNAILHVEVLGFGNKISSFTFDGTPYRRAVVPKNIEGHHKIVIKMNNQVPAGEELNLVDHYHSPATPVLSYRNNELQWNSIENAVYYKVYQNGELLLETKDSYMTDVKIEEPVEYCVQALDSNKVHSFLSKPVVLYESKYEKHLEAEAFQTNRKSPYIVLKKTDEEPYYFQVKAPRKGTYQISFLYANGNGDFDNGDMCVSRSLWQNNGYLGSIVFPQRGKGNWNEYGYSNSFQADLKKGYNFFKISFEEFNNNMNGQGNAVRIDKIRLLRLK</sequence>
<evidence type="ECO:0000313" key="4">
    <source>
        <dbReference type="Proteomes" id="UP000732105"/>
    </source>
</evidence>
<proteinExistence type="predicted"/>
<accession>A0ABX1WXS7</accession>
<evidence type="ECO:0000259" key="2">
    <source>
        <dbReference type="Pfam" id="PF17389"/>
    </source>
</evidence>
<feature type="signal peptide" evidence="1">
    <location>
        <begin position="1"/>
        <end position="24"/>
    </location>
</feature>
<dbReference type="RefSeq" id="WP_171596219.1">
    <property type="nucleotide sequence ID" value="NZ_RZNH01000025.1"/>
</dbReference>
<feature type="domain" description="Alpha-L-rhamnosidase six-hairpin glycosidase" evidence="2">
    <location>
        <begin position="169"/>
        <end position="287"/>
    </location>
</feature>
<dbReference type="Gene3D" id="1.50.10.10">
    <property type="match status" value="1"/>
</dbReference>
<feature type="chain" id="PRO_5045775375" evidence="1">
    <location>
        <begin position="25"/>
        <end position="731"/>
    </location>
</feature>